<feature type="domain" description="RNA-binding S4" evidence="2">
    <location>
        <begin position="7"/>
        <end position="70"/>
    </location>
</feature>
<sequence length="99" mass="10587">MTGGAGQRIDLVLWHARIVRTRADAAALARAGRVRVNGARVTGAARLVRLGDVITVALHGGVRVVRLLGFAARRGRAEDARALIEDVPETDEPGQRGMR</sequence>
<comment type="caution">
    <text evidence="3">The sequence shown here is derived from an EMBL/GenBank/DDBJ whole genome shotgun (WGS) entry which is preliminary data.</text>
</comment>
<dbReference type="SUPFAM" id="SSF55174">
    <property type="entry name" value="Alpha-L RNA-binding motif"/>
    <property type="match status" value="1"/>
</dbReference>
<protein>
    <submittedName>
        <fullName evidence="3">RNA-binding S4 domain-containing protein</fullName>
    </submittedName>
</protein>
<dbReference type="GO" id="GO:0003723">
    <property type="term" value="F:RNA binding"/>
    <property type="evidence" value="ECO:0007669"/>
    <property type="project" value="UniProtKB-KW"/>
</dbReference>
<evidence type="ECO:0000256" key="1">
    <source>
        <dbReference type="PROSITE-ProRule" id="PRU00182"/>
    </source>
</evidence>
<dbReference type="EMBL" id="VWPL01000002">
    <property type="protein sequence ID" value="KAA5603294.1"/>
    <property type="molecule type" value="Genomic_DNA"/>
</dbReference>
<name>A0A5M6I507_9HYPH</name>
<reference evidence="3 4" key="1">
    <citation type="submission" date="2019-09" db="EMBL/GenBank/DDBJ databases">
        <title>Draft Whole-Genome sequence of Blastochloris sulfoviridis DSM 729.</title>
        <authorList>
            <person name="Meyer T.E."/>
            <person name="Kyndt J.A."/>
        </authorList>
    </citation>
    <scope>NUCLEOTIDE SEQUENCE [LARGE SCALE GENOMIC DNA]</scope>
    <source>
        <strain evidence="3 4">DSM 729</strain>
    </source>
</reference>
<dbReference type="InterPro" id="IPR036986">
    <property type="entry name" value="S4_RNA-bd_sf"/>
</dbReference>
<evidence type="ECO:0000313" key="4">
    <source>
        <dbReference type="Proteomes" id="UP000323886"/>
    </source>
</evidence>
<dbReference type="SMART" id="SM00363">
    <property type="entry name" value="S4"/>
    <property type="match status" value="1"/>
</dbReference>
<accession>A0A5M6I507</accession>
<dbReference type="Gene3D" id="3.10.290.10">
    <property type="entry name" value="RNA-binding S4 domain"/>
    <property type="match status" value="1"/>
</dbReference>
<evidence type="ECO:0000259" key="2">
    <source>
        <dbReference type="SMART" id="SM00363"/>
    </source>
</evidence>
<keyword evidence="4" id="KW-1185">Reference proteome</keyword>
<dbReference type="AlphaFoldDB" id="A0A5M6I507"/>
<organism evidence="3 4">
    <name type="scientific">Blastochloris sulfoviridis</name>
    <dbReference type="NCBI Taxonomy" id="50712"/>
    <lineage>
        <taxon>Bacteria</taxon>
        <taxon>Pseudomonadati</taxon>
        <taxon>Pseudomonadota</taxon>
        <taxon>Alphaproteobacteria</taxon>
        <taxon>Hyphomicrobiales</taxon>
        <taxon>Blastochloridaceae</taxon>
        <taxon>Blastochloris</taxon>
    </lineage>
</organism>
<dbReference type="RefSeq" id="WP_150095843.1">
    <property type="nucleotide sequence ID" value="NZ_VWPL01000002.1"/>
</dbReference>
<gene>
    <name evidence="3" type="ORF">F1193_01170</name>
</gene>
<dbReference type="PROSITE" id="PS50889">
    <property type="entry name" value="S4"/>
    <property type="match status" value="1"/>
</dbReference>
<dbReference type="Proteomes" id="UP000323886">
    <property type="component" value="Unassembled WGS sequence"/>
</dbReference>
<dbReference type="InterPro" id="IPR002942">
    <property type="entry name" value="S4_RNA-bd"/>
</dbReference>
<evidence type="ECO:0000313" key="3">
    <source>
        <dbReference type="EMBL" id="KAA5603294.1"/>
    </source>
</evidence>
<dbReference type="Pfam" id="PF01479">
    <property type="entry name" value="S4"/>
    <property type="match status" value="1"/>
</dbReference>
<keyword evidence="1" id="KW-0694">RNA-binding</keyword>
<proteinExistence type="predicted"/>